<dbReference type="EMBL" id="BMHY01000011">
    <property type="protein sequence ID" value="GGG83472.1"/>
    <property type="molecule type" value="Genomic_DNA"/>
</dbReference>
<dbReference type="InterPro" id="IPR036388">
    <property type="entry name" value="WH-like_DNA-bd_sf"/>
</dbReference>
<keyword evidence="5" id="KW-0804">Transcription</keyword>
<evidence type="ECO:0000313" key="8">
    <source>
        <dbReference type="EMBL" id="GGG83472.1"/>
    </source>
</evidence>
<dbReference type="SUPFAM" id="SSF52172">
    <property type="entry name" value="CheY-like"/>
    <property type="match status" value="1"/>
</dbReference>
<evidence type="ECO:0000256" key="4">
    <source>
        <dbReference type="ARBA" id="ARBA00023125"/>
    </source>
</evidence>
<dbReference type="RefSeq" id="WP_188891968.1">
    <property type="nucleotide sequence ID" value="NZ_BMHY01000011.1"/>
</dbReference>
<dbReference type="SUPFAM" id="SSF46894">
    <property type="entry name" value="C-terminal effector domain of the bipartite response regulators"/>
    <property type="match status" value="1"/>
</dbReference>
<dbReference type="SMART" id="SM01043">
    <property type="entry name" value="BTAD"/>
    <property type="match status" value="1"/>
</dbReference>
<dbReference type="InterPro" id="IPR011990">
    <property type="entry name" value="TPR-like_helical_dom_sf"/>
</dbReference>
<dbReference type="SMART" id="SM00862">
    <property type="entry name" value="Trans_reg_C"/>
    <property type="match status" value="1"/>
</dbReference>
<dbReference type="GO" id="GO:0006355">
    <property type="term" value="P:regulation of DNA-templated transcription"/>
    <property type="evidence" value="ECO:0007669"/>
    <property type="project" value="InterPro"/>
</dbReference>
<dbReference type="Gene3D" id="3.40.50.2300">
    <property type="match status" value="1"/>
</dbReference>
<keyword evidence="4" id="KW-0238">DNA-binding</keyword>
<keyword evidence="9" id="KW-1185">Reference proteome</keyword>
<dbReference type="InterPro" id="IPR011006">
    <property type="entry name" value="CheY-like_superfamily"/>
</dbReference>
<dbReference type="AlphaFoldDB" id="A0A917HMP7"/>
<evidence type="ECO:0000259" key="7">
    <source>
        <dbReference type="PROSITE" id="PS50110"/>
    </source>
</evidence>
<dbReference type="InterPro" id="IPR005158">
    <property type="entry name" value="BTAD"/>
</dbReference>
<dbReference type="InterPro" id="IPR001789">
    <property type="entry name" value="Sig_transdc_resp-reg_receiver"/>
</dbReference>
<feature type="domain" description="Response regulatory" evidence="7">
    <location>
        <begin position="3"/>
        <end position="117"/>
    </location>
</feature>
<name>A0A917HMP7_9BACL</name>
<organism evidence="8 9">
    <name type="scientific">Paenibacillus radicis</name>
    <name type="common">ex Gao et al. 2016</name>
    <dbReference type="NCBI Taxonomy" id="1737354"/>
    <lineage>
        <taxon>Bacteria</taxon>
        <taxon>Bacillati</taxon>
        <taxon>Bacillota</taxon>
        <taxon>Bacilli</taxon>
        <taxon>Bacillales</taxon>
        <taxon>Paenibacillaceae</taxon>
        <taxon>Paenibacillus</taxon>
    </lineage>
</organism>
<dbReference type="SMART" id="SM00448">
    <property type="entry name" value="REC"/>
    <property type="match status" value="1"/>
</dbReference>
<sequence>MIRAILVDDERLALQQLIHLMKDWDNIQVIASYTEPLQAIKEASVQKPDVVFLDINMPELNGLQAAEQIQSAYPAADIVFITAHDDFALEAFDVNALDYVLKPIHRTRLAKTIQRLEKRYAVLPAPALAVQPSPPANRPVVYCLQTLRYTAAIHETTAVFKWRTSKAQELFAYLLHHRERFVSKDALLELLWPGDDLKKASTHLYTTVYQVRQCLKQAGLPIELGNISGGEGYILHLGDVSNDADLWEKGINELPPLHASNCSKHQKWFDYYEGDYFGGYDYMWAESERQRLRTVWLHHSMQLASFYADNNQQIQALKVYKRIVALQPYFEEAHFGLMKLHDRNGERWAVDEQYRSLQKLMEEELGIDIPAHIQQWYQSWTMRNGRIES</sequence>
<dbReference type="PROSITE" id="PS50110">
    <property type="entry name" value="RESPONSE_REGULATORY"/>
    <property type="match status" value="1"/>
</dbReference>
<dbReference type="InterPro" id="IPR001867">
    <property type="entry name" value="OmpR/PhoB-type_DNA-bd"/>
</dbReference>
<evidence type="ECO:0000256" key="3">
    <source>
        <dbReference type="ARBA" id="ARBA00023015"/>
    </source>
</evidence>
<dbReference type="InterPro" id="IPR051677">
    <property type="entry name" value="AfsR-DnrI-RedD_regulator"/>
</dbReference>
<dbReference type="Gene3D" id="1.10.10.10">
    <property type="entry name" value="Winged helix-like DNA-binding domain superfamily/Winged helix DNA-binding domain"/>
    <property type="match status" value="1"/>
</dbReference>
<dbReference type="InterPro" id="IPR016032">
    <property type="entry name" value="Sig_transdc_resp-reg_C-effctor"/>
</dbReference>
<gene>
    <name evidence="8" type="ORF">GCM10010918_46390</name>
</gene>
<dbReference type="Pfam" id="PF03704">
    <property type="entry name" value="BTAD"/>
    <property type="match status" value="1"/>
</dbReference>
<dbReference type="Pfam" id="PF00072">
    <property type="entry name" value="Response_reg"/>
    <property type="match status" value="1"/>
</dbReference>
<keyword evidence="6" id="KW-0597">Phosphoprotein</keyword>
<dbReference type="GO" id="GO:0003677">
    <property type="term" value="F:DNA binding"/>
    <property type="evidence" value="ECO:0007669"/>
    <property type="project" value="UniProtKB-KW"/>
</dbReference>
<feature type="modified residue" description="4-aspartylphosphate" evidence="6">
    <location>
        <position position="54"/>
    </location>
</feature>
<dbReference type="GO" id="GO:0000160">
    <property type="term" value="P:phosphorelay signal transduction system"/>
    <property type="evidence" value="ECO:0007669"/>
    <property type="project" value="UniProtKB-KW"/>
</dbReference>
<protein>
    <recommendedName>
        <fullName evidence="7">Response regulatory domain-containing protein</fullName>
    </recommendedName>
</protein>
<dbReference type="Proteomes" id="UP000600247">
    <property type="component" value="Unassembled WGS sequence"/>
</dbReference>
<evidence type="ECO:0000256" key="5">
    <source>
        <dbReference type="ARBA" id="ARBA00023163"/>
    </source>
</evidence>
<keyword evidence="2" id="KW-0902">Two-component regulatory system</keyword>
<comment type="similarity">
    <text evidence="1">Belongs to the AfsR/DnrI/RedD regulatory family.</text>
</comment>
<comment type="caution">
    <text evidence="8">The sequence shown here is derived from an EMBL/GenBank/DDBJ whole genome shotgun (WGS) entry which is preliminary data.</text>
</comment>
<accession>A0A917HMP7</accession>
<dbReference type="PANTHER" id="PTHR35807">
    <property type="entry name" value="TRANSCRIPTIONAL REGULATOR REDD-RELATED"/>
    <property type="match status" value="1"/>
</dbReference>
<dbReference type="Gene3D" id="1.25.40.10">
    <property type="entry name" value="Tetratricopeptide repeat domain"/>
    <property type="match status" value="1"/>
</dbReference>
<dbReference type="Pfam" id="PF00486">
    <property type="entry name" value="Trans_reg_C"/>
    <property type="match status" value="1"/>
</dbReference>
<reference evidence="8 9" key="1">
    <citation type="journal article" date="2014" name="Int. J. Syst. Evol. Microbiol.">
        <title>Complete genome sequence of Corynebacterium casei LMG S-19264T (=DSM 44701T), isolated from a smear-ripened cheese.</title>
        <authorList>
            <consortium name="US DOE Joint Genome Institute (JGI-PGF)"/>
            <person name="Walter F."/>
            <person name="Albersmeier A."/>
            <person name="Kalinowski J."/>
            <person name="Ruckert C."/>
        </authorList>
    </citation>
    <scope>NUCLEOTIDE SEQUENCE [LARGE SCALE GENOMIC DNA]</scope>
    <source>
        <strain evidence="8 9">CGMCC 1.15286</strain>
    </source>
</reference>
<evidence type="ECO:0000256" key="1">
    <source>
        <dbReference type="ARBA" id="ARBA00005820"/>
    </source>
</evidence>
<evidence type="ECO:0000313" key="9">
    <source>
        <dbReference type="Proteomes" id="UP000600247"/>
    </source>
</evidence>
<proteinExistence type="inferred from homology"/>
<evidence type="ECO:0000256" key="2">
    <source>
        <dbReference type="ARBA" id="ARBA00023012"/>
    </source>
</evidence>
<evidence type="ECO:0000256" key="6">
    <source>
        <dbReference type="PROSITE-ProRule" id="PRU00169"/>
    </source>
</evidence>
<keyword evidence="3" id="KW-0805">Transcription regulation</keyword>
<dbReference type="SUPFAM" id="SSF48452">
    <property type="entry name" value="TPR-like"/>
    <property type="match status" value="1"/>
</dbReference>